<proteinExistence type="predicted"/>
<organism evidence="6 7">
    <name type="scientific">Blastomyces percursus</name>
    <dbReference type="NCBI Taxonomy" id="1658174"/>
    <lineage>
        <taxon>Eukaryota</taxon>
        <taxon>Fungi</taxon>
        <taxon>Dikarya</taxon>
        <taxon>Ascomycota</taxon>
        <taxon>Pezizomycotina</taxon>
        <taxon>Eurotiomycetes</taxon>
        <taxon>Eurotiomycetidae</taxon>
        <taxon>Onygenales</taxon>
        <taxon>Ajellomycetaceae</taxon>
        <taxon>Blastomyces</taxon>
    </lineage>
</organism>
<sequence>MHKGPSASNNPTAVEKKPSFWELAPVTDNQGAYNIVVLAYWPDKGSYTEWATTSGFQSCEQAHELCFTTPYPRGRQKKTSRSFAQGKTGRILVLRSDSCMSKPCIPSSPNFLRDHGEDVGCYSCRFMDIVDPVSHIADKERTFGLAFFDDLSSLEGWSKSHPTHINLFGGFLKYAKSLDNNISLRLFHEVLVIKLEQQLFKYIGCHENPWDAGFFGH</sequence>
<comment type="cofactor">
    <cofactor evidence="1">
        <name>heme b</name>
        <dbReference type="ChEBI" id="CHEBI:60344"/>
    </cofactor>
</comment>
<dbReference type="Pfam" id="PF13816">
    <property type="entry name" value="Dehydratase_hem"/>
    <property type="match status" value="2"/>
</dbReference>
<dbReference type="InterPro" id="IPR025702">
    <property type="entry name" value="OXD"/>
</dbReference>
<evidence type="ECO:0000313" key="6">
    <source>
        <dbReference type="EMBL" id="OJD21247.1"/>
    </source>
</evidence>
<evidence type="ECO:0000256" key="4">
    <source>
        <dbReference type="ARBA" id="ARBA00023004"/>
    </source>
</evidence>
<evidence type="ECO:0000256" key="3">
    <source>
        <dbReference type="ARBA" id="ARBA00022723"/>
    </source>
</evidence>
<dbReference type="GO" id="GO:0016829">
    <property type="term" value="F:lyase activity"/>
    <property type="evidence" value="ECO:0007669"/>
    <property type="project" value="UniProtKB-KW"/>
</dbReference>
<keyword evidence="5" id="KW-0456">Lyase</keyword>
<dbReference type="EMBL" id="LGTZ01001493">
    <property type="protein sequence ID" value="OJD21247.1"/>
    <property type="molecule type" value="Genomic_DNA"/>
</dbReference>
<keyword evidence="3" id="KW-0479">Metal-binding</keyword>
<dbReference type="VEuPathDB" id="FungiDB:ACJ73_07413"/>
<evidence type="ECO:0000256" key="2">
    <source>
        <dbReference type="ARBA" id="ARBA00022617"/>
    </source>
</evidence>
<protein>
    <submittedName>
        <fullName evidence="6">Uncharacterized protein</fullName>
    </submittedName>
</protein>
<dbReference type="OrthoDB" id="3359285at2759"/>
<dbReference type="GO" id="GO:0046872">
    <property type="term" value="F:metal ion binding"/>
    <property type="evidence" value="ECO:0007669"/>
    <property type="project" value="UniProtKB-KW"/>
</dbReference>
<keyword evidence="7" id="KW-1185">Reference proteome</keyword>
<keyword evidence="4" id="KW-0408">Iron</keyword>
<dbReference type="AlphaFoldDB" id="A0A1J9QYH3"/>
<reference evidence="6 7" key="1">
    <citation type="submission" date="2015-08" db="EMBL/GenBank/DDBJ databases">
        <title>Emmonsia species relationships and genome sequence.</title>
        <authorList>
            <person name="Cuomo C.A."/>
            <person name="Schwartz I.S."/>
            <person name="Kenyon C."/>
            <person name="De Hoog G.S."/>
            <person name="Govender N.P."/>
            <person name="Botha A."/>
            <person name="Moreno L."/>
            <person name="De Vries M."/>
            <person name="Munoz J.F."/>
            <person name="Stielow J.B."/>
        </authorList>
    </citation>
    <scope>NUCLEOTIDE SEQUENCE [LARGE SCALE GENOMIC DNA]</scope>
    <source>
        <strain evidence="6 7">EI222</strain>
    </source>
</reference>
<evidence type="ECO:0000256" key="5">
    <source>
        <dbReference type="ARBA" id="ARBA00023239"/>
    </source>
</evidence>
<accession>A0A1J9QYH3</accession>
<name>A0A1J9QYH3_9EURO</name>
<gene>
    <name evidence="6" type="ORF">ACJ73_07413</name>
</gene>
<dbReference type="Proteomes" id="UP000242791">
    <property type="component" value="Unassembled WGS sequence"/>
</dbReference>
<keyword evidence="2" id="KW-0349">Heme</keyword>
<comment type="caution">
    <text evidence="6">The sequence shown here is derived from an EMBL/GenBank/DDBJ whole genome shotgun (WGS) entry which is preliminary data.</text>
</comment>
<evidence type="ECO:0000256" key="1">
    <source>
        <dbReference type="ARBA" id="ARBA00001970"/>
    </source>
</evidence>
<dbReference type="STRING" id="1658174.A0A1J9QYH3"/>
<evidence type="ECO:0000313" key="7">
    <source>
        <dbReference type="Proteomes" id="UP000242791"/>
    </source>
</evidence>